<feature type="chain" id="PRO_5020555820" evidence="1">
    <location>
        <begin position="24"/>
        <end position="255"/>
    </location>
</feature>
<sequence length="255" mass="27235">MQGILPIWMILGGLGLAAGSAFAQPEIDTPRGGWRHSQDQAAGFRQRVNYPASSVNAQDHPDAALIKGRIAATGKGKPAKLVVNGAAMPLATDEAGNFSRPYAFGSGSNSIEVRDADGKTRKRVQFYDSYAARSQAKLRVVLSWDSDGTDIDLHVVSPDGQHVFYGNRVSANGGALDVDVTTGYGPEIYANPTPPKGVYHVYVNYFGAGSDHGDLTTTQVAVITNEGTPSEKQQIMQVPLRKPGELTLVKSFSYP</sequence>
<protein>
    <submittedName>
        <fullName evidence="3">Uncharacterized protein YfaP (DUF2135 family)</fullName>
    </submittedName>
</protein>
<evidence type="ECO:0000256" key="1">
    <source>
        <dbReference type="SAM" id="SignalP"/>
    </source>
</evidence>
<comment type="caution">
    <text evidence="3">The sequence shown here is derived from an EMBL/GenBank/DDBJ whole genome shotgun (WGS) entry which is preliminary data.</text>
</comment>
<dbReference type="AlphaFoldDB" id="A0A4R3I0S0"/>
<accession>A0A4R3I0S0</accession>
<dbReference type="InterPro" id="IPR012039">
    <property type="entry name" value="UCP012281"/>
</dbReference>
<feature type="signal peptide" evidence="1">
    <location>
        <begin position="1"/>
        <end position="23"/>
    </location>
</feature>
<evidence type="ECO:0000313" key="4">
    <source>
        <dbReference type="Proteomes" id="UP000295382"/>
    </source>
</evidence>
<evidence type="ECO:0000313" key="3">
    <source>
        <dbReference type="EMBL" id="TCS38271.1"/>
    </source>
</evidence>
<feature type="domain" description="DUF2135" evidence="2">
    <location>
        <begin position="194"/>
        <end position="240"/>
    </location>
</feature>
<reference evidence="3 4" key="1">
    <citation type="submission" date="2019-03" db="EMBL/GenBank/DDBJ databases">
        <title>Genomic Encyclopedia of Type Strains, Phase IV (KMG-IV): sequencing the most valuable type-strain genomes for metagenomic binning, comparative biology and taxonomic classification.</title>
        <authorList>
            <person name="Goeker M."/>
        </authorList>
    </citation>
    <scope>NUCLEOTIDE SEQUENCE [LARGE SCALE GENOMIC DNA]</scope>
    <source>
        <strain evidence="3 4">DSM 7445</strain>
    </source>
</reference>
<proteinExistence type="predicted"/>
<dbReference type="Proteomes" id="UP000295382">
    <property type="component" value="Unassembled WGS sequence"/>
</dbReference>
<dbReference type="RefSeq" id="WP_132257273.1">
    <property type="nucleotide sequence ID" value="NZ_SLZQ01000002.1"/>
</dbReference>
<keyword evidence="1" id="KW-0732">Signal</keyword>
<name>A0A4R3I0S0_PAULE</name>
<keyword evidence="4" id="KW-1185">Reference proteome</keyword>
<organism evidence="3 4">
    <name type="scientific">Paucimonas lemoignei</name>
    <name type="common">Pseudomonas lemoignei</name>
    <dbReference type="NCBI Taxonomy" id="29443"/>
    <lineage>
        <taxon>Bacteria</taxon>
        <taxon>Pseudomonadati</taxon>
        <taxon>Pseudomonadota</taxon>
        <taxon>Betaproteobacteria</taxon>
        <taxon>Burkholderiales</taxon>
        <taxon>Burkholderiaceae</taxon>
        <taxon>Paucimonas</taxon>
    </lineage>
</organism>
<dbReference type="PIRSF" id="PIRSF012281">
    <property type="entry name" value="UCP012281"/>
    <property type="match status" value="1"/>
</dbReference>
<dbReference type="InterPro" id="IPR019220">
    <property type="entry name" value="DUF2135"/>
</dbReference>
<dbReference type="OrthoDB" id="266279at2"/>
<gene>
    <name evidence="3" type="ORF">EDC30_1026</name>
</gene>
<dbReference type="Gene3D" id="2.60.120.380">
    <property type="match status" value="1"/>
</dbReference>
<evidence type="ECO:0000259" key="2">
    <source>
        <dbReference type="Pfam" id="PF09906"/>
    </source>
</evidence>
<dbReference type="EMBL" id="SLZQ01000002">
    <property type="protein sequence ID" value="TCS38271.1"/>
    <property type="molecule type" value="Genomic_DNA"/>
</dbReference>
<dbReference type="Pfam" id="PF09906">
    <property type="entry name" value="DUF2135"/>
    <property type="match status" value="1"/>
</dbReference>